<feature type="coiled-coil region" evidence="1">
    <location>
        <begin position="48"/>
        <end position="75"/>
    </location>
</feature>
<accession>V4BHS7</accession>
<name>V4BHS7_LOTGI</name>
<organism evidence="2 3">
    <name type="scientific">Lottia gigantea</name>
    <name type="common">Giant owl limpet</name>
    <dbReference type="NCBI Taxonomy" id="225164"/>
    <lineage>
        <taxon>Eukaryota</taxon>
        <taxon>Metazoa</taxon>
        <taxon>Spiralia</taxon>
        <taxon>Lophotrochozoa</taxon>
        <taxon>Mollusca</taxon>
        <taxon>Gastropoda</taxon>
        <taxon>Patellogastropoda</taxon>
        <taxon>Lottioidea</taxon>
        <taxon>Lottiidae</taxon>
        <taxon>Lottia</taxon>
    </lineage>
</organism>
<dbReference type="RefSeq" id="XP_009043962.1">
    <property type="nucleotide sequence ID" value="XM_009045714.1"/>
</dbReference>
<dbReference type="CTD" id="20235639"/>
<dbReference type="GeneID" id="20235639"/>
<evidence type="ECO:0000313" key="2">
    <source>
        <dbReference type="EMBL" id="ESP05417.1"/>
    </source>
</evidence>
<gene>
    <name evidence="2" type="ORF">LOTGIDRAFT_152268</name>
</gene>
<keyword evidence="3" id="KW-1185">Reference proteome</keyword>
<dbReference type="Proteomes" id="UP000030746">
    <property type="component" value="Unassembled WGS sequence"/>
</dbReference>
<dbReference type="OrthoDB" id="5980489at2759"/>
<dbReference type="EMBL" id="KB199650">
    <property type="protein sequence ID" value="ESP05417.1"/>
    <property type="molecule type" value="Genomic_DNA"/>
</dbReference>
<sequence length="132" mass="15301">MPTEQKALADSLKSTVRKRANLRSLFTREDKRVCSIIESQDMDGVQLLKVIQNKLVKSKEQLHRLDEEIQDLHMQMDRSDLADQDFEECDILYDNHGLIMNKIADFLSKVSSKTSTPTIFGTDVFHFKRKTL</sequence>
<keyword evidence="1" id="KW-0175">Coiled coil</keyword>
<protein>
    <submittedName>
        <fullName evidence="2">Uncharacterized protein</fullName>
    </submittedName>
</protein>
<reference evidence="2 3" key="1">
    <citation type="journal article" date="2013" name="Nature">
        <title>Insights into bilaterian evolution from three spiralian genomes.</title>
        <authorList>
            <person name="Simakov O."/>
            <person name="Marletaz F."/>
            <person name="Cho S.J."/>
            <person name="Edsinger-Gonzales E."/>
            <person name="Havlak P."/>
            <person name="Hellsten U."/>
            <person name="Kuo D.H."/>
            <person name="Larsson T."/>
            <person name="Lv J."/>
            <person name="Arendt D."/>
            <person name="Savage R."/>
            <person name="Osoegawa K."/>
            <person name="de Jong P."/>
            <person name="Grimwood J."/>
            <person name="Chapman J.A."/>
            <person name="Shapiro H."/>
            <person name="Aerts A."/>
            <person name="Otillar R.P."/>
            <person name="Terry A.Y."/>
            <person name="Boore J.L."/>
            <person name="Grigoriev I.V."/>
            <person name="Lindberg D.R."/>
            <person name="Seaver E.C."/>
            <person name="Weisblat D.A."/>
            <person name="Putnam N.H."/>
            <person name="Rokhsar D.S."/>
        </authorList>
    </citation>
    <scope>NUCLEOTIDE SEQUENCE [LARGE SCALE GENOMIC DNA]</scope>
</reference>
<proteinExistence type="predicted"/>
<evidence type="ECO:0000313" key="3">
    <source>
        <dbReference type="Proteomes" id="UP000030746"/>
    </source>
</evidence>
<evidence type="ECO:0000256" key="1">
    <source>
        <dbReference type="SAM" id="Coils"/>
    </source>
</evidence>
<dbReference type="KEGG" id="lgi:LOTGIDRAFT_152268"/>
<dbReference type="AlphaFoldDB" id="V4BHS7"/>
<dbReference type="HOGENOM" id="CLU_1919411_0_0_1"/>